<keyword evidence="1" id="KW-1133">Transmembrane helix</keyword>
<reference evidence="3 4" key="1">
    <citation type="submission" date="2006-02" db="EMBL/GenBank/DDBJ databases">
        <authorList>
            <person name="Waterbury J."/>
            <person name="Ferriera S."/>
            <person name="Johnson J."/>
            <person name="Kravitz S."/>
            <person name="Halpern A."/>
            <person name="Remington K."/>
            <person name="Beeson K."/>
            <person name="Tran B."/>
            <person name="Rogers Y.-H."/>
            <person name="Friedman R."/>
            <person name="Venter J.C."/>
        </authorList>
    </citation>
    <scope>NUCLEOTIDE SEQUENCE [LARGE SCALE GENOMIC DNA]</scope>
    <source>
        <strain evidence="3 4">Nb-231</strain>
    </source>
</reference>
<sequence>MQNSRLLEIGVGLFVLLGLGALLTLALKVSNISAFQQTQGYDVIAQFQNIGGLKVRAPVTLAGVPVGRVESIAVDPKTFEARVVLTISDKYANLPQDTSASIFTAGLLGEQYIGLQPGGMEEVLKPGDELMLTQSAVVLEQLIGQFLYSTASGASESQTDGGQEP</sequence>
<keyword evidence="1" id="KW-0472">Membrane</keyword>
<evidence type="ECO:0000259" key="2">
    <source>
        <dbReference type="Pfam" id="PF02470"/>
    </source>
</evidence>
<feature type="transmembrane region" description="Helical" evidence="1">
    <location>
        <begin position="6"/>
        <end position="27"/>
    </location>
</feature>
<organism evidence="3 4">
    <name type="scientific">Nitrococcus mobilis Nb-231</name>
    <dbReference type="NCBI Taxonomy" id="314278"/>
    <lineage>
        <taxon>Bacteria</taxon>
        <taxon>Pseudomonadati</taxon>
        <taxon>Pseudomonadota</taxon>
        <taxon>Gammaproteobacteria</taxon>
        <taxon>Chromatiales</taxon>
        <taxon>Ectothiorhodospiraceae</taxon>
        <taxon>Nitrococcus</taxon>
    </lineage>
</organism>
<dbReference type="GO" id="GO:0005543">
    <property type="term" value="F:phospholipid binding"/>
    <property type="evidence" value="ECO:0007669"/>
    <property type="project" value="TreeGrafter"/>
</dbReference>
<dbReference type="eggNOG" id="COG1463">
    <property type="taxonomic scope" value="Bacteria"/>
</dbReference>
<dbReference type="NCBIfam" id="TIGR04430">
    <property type="entry name" value="OM_asym_MlaD"/>
    <property type="match status" value="1"/>
</dbReference>
<dbReference type="AlphaFoldDB" id="A4BQL3"/>
<dbReference type="STRING" id="314278.NB231_05731"/>
<evidence type="ECO:0000313" key="4">
    <source>
        <dbReference type="Proteomes" id="UP000003374"/>
    </source>
</evidence>
<dbReference type="InterPro" id="IPR003399">
    <property type="entry name" value="Mce/MlaD"/>
</dbReference>
<protein>
    <submittedName>
        <fullName evidence="3">ABC-type transport system involved in resistance to organic solvents periplasmic component</fullName>
    </submittedName>
</protein>
<dbReference type="OrthoDB" id="9788420at2"/>
<dbReference type="GO" id="GO:0005548">
    <property type="term" value="F:phospholipid transporter activity"/>
    <property type="evidence" value="ECO:0007669"/>
    <property type="project" value="TreeGrafter"/>
</dbReference>
<proteinExistence type="predicted"/>
<name>A4BQL3_9GAMM</name>
<dbReference type="EMBL" id="AAOF01000005">
    <property type="protein sequence ID" value="EAR21863.1"/>
    <property type="molecule type" value="Genomic_DNA"/>
</dbReference>
<dbReference type="PANTHER" id="PTHR33371:SF4">
    <property type="entry name" value="INTERMEMBRANE PHOSPHOLIPID TRANSPORT SYSTEM BINDING PROTEIN MLAD"/>
    <property type="match status" value="1"/>
</dbReference>
<dbReference type="InterPro" id="IPR052336">
    <property type="entry name" value="MlaD_Phospholipid_Transporter"/>
</dbReference>
<keyword evidence="1" id="KW-0812">Transmembrane</keyword>
<dbReference type="RefSeq" id="WP_005000460.1">
    <property type="nucleotide sequence ID" value="NZ_CH672427.1"/>
</dbReference>
<dbReference type="InterPro" id="IPR030970">
    <property type="entry name" value="ABC_MlaD"/>
</dbReference>
<evidence type="ECO:0000313" key="3">
    <source>
        <dbReference type="EMBL" id="EAR21863.1"/>
    </source>
</evidence>
<dbReference type="Proteomes" id="UP000003374">
    <property type="component" value="Unassembled WGS sequence"/>
</dbReference>
<dbReference type="PANTHER" id="PTHR33371">
    <property type="entry name" value="INTERMEMBRANE PHOSPHOLIPID TRANSPORT SYSTEM BINDING PROTEIN MLAD-RELATED"/>
    <property type="match status" value="1"/>
</dbReference>
<gene>
    <name evidence="3" type="ORF">NB231_05731</name>
</gene>
<feature type="domain" description="Mce/MlaD" evidence="2">
    <location>
        <begin position="39"/>
        <end position="118"/>
    </location>
</feature>
<evidence type="ECO:0000256" key="1">
    <source>
        <dbReference type="SAM" id="Phobius"/>
    </source>
</evidence>
<dbReference type="Pfam" id="PF02470">
    <property type="entry name" value="MlaD"/>
    <property type="match status" value="1"/>
</dbReference>
<dbReference type="HOGENOM" id="CLU_107027_0_0_6"/>
<keyword evidence="4" id="KW-1185">Reference proteome</keyword>
<accession>A4BQL3</accession>
<comment type="caution">
    <text evidence="3">The sequence shown here is derived from an EMBL/GenBank/DDBJ whole genome shotgun (WGS) entry which is preliminary data.</text>
</comment>